<comment type="subunit">
    <text evidence="3">Part of the 50S ribosomal subunit.</text>
</comment>
<sequence length="181" mass="19902">MSKIGKKPISFKEGVTVTEEDSFIKVEGPKGKLMVKKIPYVSVKIENNKVVFKPLKTFKQARSNFGTIRSLVNNAVLGVCEGFSKTLEINGIGFKAVVEGKDLVLNIGFSHLVRFPIPEGVKIEMEKNLIKISGISKDLVGRTAAGIRKLKKPEPYKGKGIKYVDEVIRRKAGKKVVSGSK</sequence>
<comment type="similarity">
    <text evidence="3 4">Belongs to the universal ribosomal protein uL6 family.</text>
</comment>
<organism evidence="7 8">
    <name type="scientific">Candidatus Liptonbacteria bacterium RIFOXYB1_FULL_36_10</name>
    <dbReference type="NCBI Taxonomy" id="1798654"/>
    <lineage>
        <taxon>Bacteria</taxon>
        <taxon>Candidatus Liptoniibacteriota</taxon>
    </lineage>
</organism>
<comment type="caution">
    <text evidence="7">The sequence shown here is derived from an EMBL/GenBank/DDBJ whole genome shotgun (WGS) entry which is preliminary data.</text>
</comment>
<evidence type="ECO:0000256" key="1">
    <source>
        <dbReference type="ARBA" id="ARBA00022980"/>
    </source>
</evidence>
<dbReference type="InterPro" id="IPR002358">
    <property type="entry name" value="Ribosomal_uL6_CS"/>
</dbReference>
<dbReference type="GO" id="GO:0003735">
    <property type="term" value="F:structural constituent of ribosome"/>
    <property type="evidence" value="ECO:0007669"/>
    <property type="project" value="UniProtKB-UniRule"/>
</dbReference>
<dbReference type="GO" id="GO:0019843">
    <property type="term" value="F:rRNA binding"/>
    <property type="evidence" value="ECO:0007669"/>
    <property type="project" value="UniProtKB-UniRule"/>
</dbReference>
<dbReference type="GO" id="GO:0002181">
    <property type="term" value="P:cytoplasmic translation"/>
    <property type="evidence" value="ECO:0007669"/>
    <property type="project" value="TreeGrafter"/>
</dbReference>
<protein>
    <recommendedName>
        <fullName evidence="3">Large ribosomal subunit protein uL6</fullName>
    </recommendedName>
</protein>
<dbReference type="PROSITE" id="PS00525">
    <property type="entry name" value="RIBOSOMAL_L6_1"/>
    <property type="match status" value="1"/>
</dbReference>
<evidence type="ECO:0000256" key="4">
    <source>
        <dbReference type="RuleBase" id="RU003869"/>
    </source>
</evidence>
<dbReference type="HAMAP" id="MF_01365_B">
    <property type="entry name" value="Ribosomal_uL6_B"/>
    <property type="match status" value="1"/>
</dbReference>
<dbReference type="InterPro" id="IPR000702">
    <property type="entry name" value="Ribosomal_uL6-like"/>
</dbReference>
<evidence type="ECO:0000259" key="6">
    <source>
        <dbReference type="Pfam" id="PF00347"/>
    </source>
</evidence>
<feature type="domain" description="Large ribosomal subunit protein uL6 alpha-beta" evidence="6">
    <location>
        <begin position="91"/>
        <end position="163"/>
    </location>
</feature>
<dbReference type="Gene3D" id="3.90.930.12">
    <property type="entry name" value="Ribosomal protein L6, alpha-beta domain"/>
    <property type="match status" value="2"/>
</dbReference>
<accession>A0A1G2CPX7</accession>
<dbReference type="Pfam" id="PF00347">
    <property type="entry name" value="Ribosomal_L6"/>
    <property type="match status" value="2"/>
</dbReference>
<dbReference type="InterPro" id="IPR020040">
    <property type="entry name" value="Ribosomal_uL6_a/b-dom"/>
</dbReference>
<dbReference type="NCBIfam" id="TIGR03654">
    <property type="entry name" value="L6_bact"/>
    <property type="match status" value="1"/>
</dbReference>
<reference evidence="7 8" key="1">
    <citation type="journal article" date="2016" name="Nat. Commun.">
        <title>Thousands of microbial genomes shed light on interconnected biogeochemical processes in an aquifer system.</title>
        <authorList>
            <person name="Anantharaman K."/>
            <person name="Brown C.T."/>
            <person name="Hug L.A."/>
            <person name="Sharon I."/>
            <person name="Castelle C.J."/>
            <person name="Probst A.J."/>
            <person name="Thomas B.C."/>
            <person name="Singh A."/>
            <person name="Wilkins M.J."/>
            <person name="Karaoz U."/>
            <person name="Brodie E.L."/>
            <person name="Williams K.H."/>
            <person name="Hubbard S.S."/>
            <person name="Banfield J.F."/>
        </authorList>
    </citation>
    <scope>NUCLEOTIDE SEQUENCE [LARGE SCALE GENOMIC DNA]</scope>
</reference>
<dbReference type="InterPro" id="IPR036789">
    <property type="entry name" value="Ribosomal_uL6-like_a/b-dom_sf"/>
</dbReference>
<keyword evidence="1 3" id="KW-0689">Ribosomal protein</keyword>
<name>A0A1G2CPX7_9BACT</name>
<evidence type="ECO:0000313" key="7">
    <source>
        <dbReference type="EMBL" id="OGZ03252.1"/>
    </source>
</evidence>
<dbReference type="PRINTS" id="PR00059">
    <property type="entry name" value="RIBOSOMALL6"/>
</dbReference>
<dbReference type="SUPFAM" id="SSF56053">
    <property type="entry name" value="Ribosomal protein L6"/>
    <property type="match status" value="2"/>
</dbReference>
<evidence type="ECO:0000313" key="8">
    <source>
        <dbReference type="Proteomes" id="UP000178599"/>
    </source>
</evidence>
<dbReference type="PANTHER" id="PTHR11655:SF14">
    <property type="entry name" value="LARGE RIBOSOMAL SUBUNIT PROTEIN UL6M"/>
    <property type="match status" value="1"/>
</dbReference>
<keyword evidence="3 5" id="KW-0699">rRNA-binding</keyword>
<proteinExistence type="inferred from homology"/>
<dbReference type="Proteomes" id="UP000178599">
    <property type="component" value="Unassembled WGS sequence"/>
</dbReference>
<dbReference type="GO" id="GO:0022625">
    <property type="term" value="C:cytosolic large ribosomal subunit"/>
    <property type="evidence" value="ECO:0007669"/>
    <property type="project" value="UniProtKB-UniRule"/>
</dbReference>
<evidence type="ECO:0000256" key="2">
    <source>
        <dbReference type="ARBA" id="ARBA00023274"/>
    </source>
</evidence>
<dbReference type="PANTHER" id="PTHR11655">
    <property type="entry name" value="60S/50S RIBOSOMAL PROTEIN L6/L9"/>
    <property type="match status" value="1"/>
</dbReference>
<keyword evidence="3 5" id="KW-0694">RNA-binding</keyword>
<comment type="function">
    <text evidence="3 5">This protein binds to the 23S rRNA, and is important in its secondary structure. It is located near the subunit interface in the base of the L7/L12 stalk, and near the tRNA binding site of the peptidyltransferase center.</text>
</comment>
<dbReference type="AlphaFoldDB" id="A0A1G2CPX7"/>
<dbReference type="InterPro" id="IPR019906">
    <property type="entry name" value="Ribosomal_uL6_bac-type"/>
</dbReference>
<evidence type="ECO:0000256" key="5">
    <source>
        <dbReference type="RuleBase" id="RU003870"/>
    </source>
</evidence>
<feature type="domain" description="Large ribosomal subunit protein uL6 alpha-beta" evidence="6">
    <location>
        <begin position="13"/>
        <end position="82"/>
    </location>
</feature>
<keyword evidence="2 3" id="KW-0687">Ribonucleoprotein</keyword>
<dbReference type="PIRSF" id="PIRSF002162">
    <property type="entry name" value="Ribosomal_L6"/>
    <property type="match status" value="1"/>
</dbReference>
<dbReference type="EMBL" id="MHLE01000006">
    <property type="protein sequence ID" value="OGZ03252.1"/>
    <property type="molecule type" value="Genomic_DNA"/>
</dbReference>
<evidence type="ECO:0000256" key="3">
    <source>
        <dbReference type="HAMAP-Rule" id="MF_01365"/>
    </source>
</evidence>
<gene>
    <name evidence="3" type="primary">rplF</name>
    <name evidence="7" type="ORF">A2390_01740</name>
</gene>